<name>A0ABD7HHW9_9MYCO</name>
<gene>
    <name evidence="1" type="ORF">D2E76_24105</name>
</gene>
<dbReference type="EMBL" id="QXBN01000026">
    <property type="protein sequence ID" value="RIT32127.1"/>
    <property type="molecule type" value="Genomic_DNA"/>
</dbReference>
<protein>
    <recommendedName>
        <fullName evidence="3">DUF3168 domain-containing protein</fullName>
    </recommendedName>
</protein>
<comment type="caution">
    <text evidence="1">The sequence shown here is derived from an EMBL/GenBank/DDBJ whole genome shotgun (WGS) entry which is preliminary data.</text>
</comment>
<sequence>MRVQAAPAPLLRAWLAPKFSGVTVADAVPDEWTPDEAPVIVLADDGGPVVVAWSGQIVRSYHVIRITARGRVRTAVGELARIAAGHLSTARLPGIKVHGVGPVLESRDPKTGAVLASTLVNVQARARQI</sequence>
<evidence type="ECO:0000313" key="1">
    <source>
        <dbReference type="EMBL" id="RIT32127.1"/>
    </source>
</evidence>
<accession>A0ABD7HHW9</accession>
<evidence type="ECO:0000313" key="2">
    <source>
        <dbReference type="Proteomes" id="UP000284557"/>
    </source>
</evidence>
<proteinExistence type="predicted"/>
<dbReference type="Proteomes" id="UP000284557">
    <property type="component" value="Unassembled WGS sequence"/>
</dbReference>
<dbReference type="RefSeq" id="WP_005122885.1">
    <property type="nucleotide sequence ID" value="NZ_JAMLCI010000005.1"/>
</dbReference>
<reference evidence="1 2" key="1">
    <citation type="submission" date="2018-08" db="EMBL/GenBank/DDBJ databases">
        <title>Linezolid Resistance in Mycobacterium abscessus: MIC Distribution and Comprehensive Investigation of Resistance Mechanisms.</title>
        <authorList>
            <person name="Ye M."/>
            <person name="Xu L."/>
            <person name="Zou Y."/>
            <person name="Li B."/>
            <person name="Guo Q."/>
            <person name="Zhang Y."/>
            <person name="Zhan M."/>
            <person name="Xu B."/>
            <person name="Yu F."/>
            <person name="Zhang Z."/>
            <person name="Chu H."/>
        </authorList>
    </citation>
    <scope>NUCLEOTIDE SEQUENCE [LARGE SCALE GENOMIC DNA]</scope>
    <source>
        <strain evidence="1 2">G143</strain>
    </source>
</reference>
<organism evidence="1 2">
    <name type="scientific">Mycobacteroides abscessus</name>
    <dbReference type="NCBI Taxonomy" id="36809"/>
    <lineage>
        <taxon>Bacteria</taxon>
        <taxon>Bacillati</taxon>
        <taxon>Actinomycetota</taxon>
        <taxon>Actinomycetes</taxon>
        <taxon>Mycobacteriales</taxon>
        <taxon>Mycobacteriaceae</taxon>
        <taxon>Mycobacteroides</taxon>
    </lineage>
</organism>
<dbReference type="AlphaFoldDB" id="A0ABD7HHW9"/>
<evidence type="ECO:0008006" key="3">
    <source>
        <dbReference type="Google" id="ProtNLM"/>
    </source>
</evidence>